<name>A0AAN7VKU1_9COLE</name>
<keyword evidence="6 7" id="KW-0472">Membrane</keyword>
<keyword evidence="5 7" id="KW-1133">Transmembrane helix</keyword>
<accession>A0AAN7VKU1</accession>
<dbReference type="InterPro" id="IPR036640">
    <property type="entry name" value="ABC1_TM_sf"/>
</dbReference>
<feature type="transmembrane region" description="Helical" evidence="7">
    <location>
        <begin position="139"/>
        <end position="158"/>
    </location>
</feature>
<dbReference type="GO" id="GO:0140359">
    <property type="term" value="F:ABC-type transporter activity"/>
    <property type="evidence" value="ECO:0007669"/>
    <property type="project" value="InterPro"/>
</dbReference>
<keyword evidence="3" id="KW-0547">Nucleotide-binding</keyword>
<comment type="caution">
    <text evidence="9">The sequence shown here is derived from an EMBL/GenBank/DDBJ whole genome shotgun (WGS) entry which is preliminary data.</text>
</comment>
<dbReference type="InterPro" id="IPR011527">
    <property type="entry name" value="ABC1_TM_dom"/>
</dbReference>
<keyword evidence="10" id="KW-1185">Reference proteome</keyword>
<keyword evidence="1" id="KW-0813">Transport</keyword>
<dbReference type="PROSITE" id="PS50929">
    <property type="entry name" value="ABC_TM1F"/>
    <property type="match status" value="1"/>
</dbReference>
<feature type="domain" description="ABC transmembrane type-1" evidence="8">
    <location>
        <begin position="95"/>
        <end position="369"/>
    </location>
</feature>
<dbReference type="Pfam" id="PF00664">
    <property type="entry name" value="ABC_membrane"/>
    <property type="match status" value="1"/>
</dbReference>
<evidence type="ECO:0000313" key="9">
    <source>
        <dbReference type="EMBL" id="KAK5646968.1"/>
    </source>
</evidence>
<evidence type="ECO:0000256" key="6">
    <source>
        <dbReference type="ARBA" id="ARBA00023136"/>
    </source>
</evidence>
<keyword evidence="4" id="KW-0067">ATP-binding</keyword>
<dbReference type="GO" id="GO:0016020">
    <property type="term" value="C:membrane"/>
    <property type="evidence" value="ECO:0007669"/>
    <property type="project" value="InterPro"/>
</dbReference>
<evidence type="ECO:0000256" key="5">
    <source>
        <dbReference type="ARBA" id="ARBA00022989"/>
    </source>
</evidence>
<evidence type="ECO:0000256" key="7">
    <source>
        <dbReference type="SAM" id="Phobius"/>
    </source>
</evidence>
<dbReference type="Gene3D" id="1.20.1560.10">
    <property type="entry name" value="ABC transporter type 1, transmembrane domain"/>
    <property type="match status" value="1"/>
</dbReference>
<evidence type="ECO:0000256" key="4">
    <source>
        <dbReference type="ARBA" id="ARBA00022840"/>
    </source>
</evidence>
<dbReference type="PANTHER" id="PTHR24223:SF448">
    <property type="entry name" value="FI20146P1-RELATED"/>
    <property type="match status" value="1"/>
</dbReference>
<evidence type="ECO:0000313" key="10">
    <source>
        <dbReference type="Proteomes" id="UP001329430"/>
    </source>
</evidence>
<sequence length="395" mass="44748">MNSARSIKRSKNPGENVNPFSAATFLYTIPTFIKGYKKPLEENDLYATLTEHQSEILANKVEILWNNELEKANQEKRKPSLTKVFLSAFGFEYMVFGLILATSEIVLKPAQAVFLGRLLLYYMPNVDNDAHTTQFEARLYAVGIALMSFLYILSLHPLMTHLQLTGLKAKIACCSLIYRKALKLNNGAFNKTNVGQIVNLISTDAPIFIMTAFLLNYIWIGPIQTVVVTYLMYREVGFSSIIGVLLLFAFIPIHHLLGKAASKYRLKAATRTDARVCYMNEIILGIKVIKMFGWEKLIKGLLFPLRNLEMKYVRQSMLVKVANLSFDVLIIPIVVYVTITMYVLHNDIRADKVFTLIIFYNSLRATMASSFPPAVGIRAVALVSVKTYRRLPSKY</sequence>
<evidence type="ECO:0000259" key="8">
    <source>
        <dbReference type="PROSITE" id="PS50929"/>
    </source>
</evidence>
<gene>
    <name evidence="9" type="ORF">RI129_005432</name>
</gene>
<feature type="transmembrane region" description="Helical" evidence="7">
    <location>
        <begin position="365"/>
        <end position="385"/>
    </location>
</feature>
<feature type="transmembrane region" description="Helical" evidence="7">
    <location>
        <begin position="84"/>
        <end position="107"/>
    </location>
</feature>
<keyword evidence="2 7" id="KW-0812">Transmembrane</keyword>
<evidence type="ECO:0000256" key="1">
    <source>
        <dbReference type="ARBA" id="ARBA00022448"/>
    </source>
</evidence>
<dbReference type="Proteomes" id="UP001329430">
    <property type="component" value="Chromosome 3"/>
</dbReference>
<feature type="transmembrane region" description="Helical" evidence="7">
    <location>
        <begin position="238"/>
        <end position="257"/>
    </location>
</feature>
<dbReference type="PANTHER" id="PTHR24223">
    <property type="entry name" value="ATP-BINDING CASSETTE SUB-FAMILY C"/>
    <property type="match status" value="1"/>
</dbReference>
<proteinExistence type="predicted"/>
<dbReference type="SUPFAM" id="SSF90123">
    <property type="entry name" value="ABC transporter transmembrane region"/>
    <property type="match status" value="1"/>
</dbReference>
<feature type="transmembrane region" description="Helical" evidence="7">
    <location>
        <begin position="207"/>
        <end position="232"/>
    </location>
</feature>
<reference evidence="9 10" key="1">
    <citation type="journal article" date="2024" name="Insects">
        <title>An Improved Chromosome-Level Genome Assembly of the Firefly Pyrocoelia pectoralis.</title>
        <authorList>
            <person name="Fu X."/>
            <person name="Meyer-Rochow V.B."/>
            <person name="Ballantyne L."/>
            <person name="Zhu X."/>
        </authorList>
    </citation>
    <scope>NUCLEOTIDE SEQUENCE [LARGE SCALE GENOMIC DNA]</scope>
    <source>
        <strain evidence="9">XCY_ONT2</strain>
    </source>
</reference>
<evidence type="ECO:0000256" key="3">
    <source>
        <dbReference type="ARBA" id="ARBA00022741"/>
    </source>
</evidence>
<organism evidence="9 10">
    <name type="scientific">Pyrocoelia pectoralis</name>
    <dbReference type="NCBI Taxonomy" id="417401"/>
    <lineage>
        <taxon>Eukaryota</taxon>
        <taxon>Metazoa</taxon>
        <taxon>Ecdysozoa</taxon>
        <taxon>Arthropoda</taxon>
        <taxon>Hexapoda</taxon>
        <taxon>Insecta</taxon>
        <taxon>Pterygota</taxon>
        <taxon>Neoptera</taxon>
        <taxon>Endopterygota</taxon>
        <taxon>Coleoptera</taxon>
        <taxon>Polyphaga</taxon>
        <taxon>Elateriformia</taxon>
        <taxon>Elateroidea</taxon>
        <taxon>Lampyridae</taxon>
        <taxon>Lampyrinae</taxon>
        <taxon>Pyrocoelia</taxon>
    </lineage>
</organism>
<dbReference type="FunFam" id="1.20.1560.10:FF:000026">
    <property type="entry name" value="Multidrug resistance-associated protein lethal(2)03659"/>
    <property type="match status" value="1"/>
</dbReference>
<evidence type="ECO:0000256" key="2">
    <source>
        <dbReference type="ARBA" id="ARBA00022692"/>
    </source>
</evidence>
<dbReference type="EMBL" id="JAVRBK010000003">
    <property type="protein sequence ID" value="KAK5646968.1"/>
    <property type="molecule type" value="Genomic_DNA"/>
</dbReference>
<feature type="transmembrane region" description="Helical" evidence="7">
    <location>
        <begin position="324"/>
        <end position="345"/>
    </location>
</feature>
<dbReference type="GO" id="GO:0005524">
    <property type="term" value="F:ATP binding"/>
    <property type="evidence" value="ECO:0007669"/>
    <property type="project" value="UniProtKB-KW"/>
</dbReference>
<dbReference type="AlphaFoldDB" id="A0AAN7VKU1"/>
<protein>
    <recommendedName>
        <fullName evidence="8">ABC transmembrane type-1 domain-containing protein</fullName>
    </recommendedName>
</protein>
<dbReference type="InterPro" id="IPR050173">
    <property type="entry name" value="ABC_transporter_C-like"/>
</dbReference>